<evidence type="ECO:0000313" key="2">
    <source>
        <dbReference type="Proteomes" id="UP001241169"/>
    </source>
</evidence>
<proteinExistence type="predicted"/>
<sequence>MFLDFLRTSIWSNTPVFRGSLHPGPKLPSRGHCQLGRSDPRVRTSARHIETTSTAVGLEIGHLWWKHHTRTLNCYCVRILRLSVPPHRTQQDLTRPTARGTGIAVFVLRGWHIAWLQGPCALPTYYPIVHYRVSTAASIRGPDALFDLAVIRKKMGHQSTSISTDTQDGPLSTME</sequence>
<organism evidence="1 2">
    <name type="scientific">Colletotrichum paranaense</name>
    <dbReference type="NCBI Taxonomy" id="1914294"/>
    <lineage>
        <taxon>Eukaryota</taxon>
        <taxon>Fungi</taxon>
        <taxon>Dikarya</taxon>
        <taxon>Ascomycota</taxon>
        <taxon>Pezizomycotina</taxon>
        <taxon>Sordariomycetes</taxon>
        <taxon>Hypocreomycetidae</taxon>
        <taxon>Glomerellales</taxon>
        <taxon>Glomerellaceae</taxon>
        <taxon>Colletotrichum</taxon>
        <taxon>Colletotrichum acutatum species complex</taxon>
    </lineage>
</organism>
<dbReference type="EMBL" id="MOPA01000003">
    <property type="protein sequence ID" value="KAK1542973.1"/>
    <property type="molecule type" value="Genomic_DNA"/>
</dbReference>
<protein>
    <submittedName>
        <fullName evidence="1">Uncharacterized protein</fullName>
    </submittedName>
</protein>
<keyword evidence="2" id="KW-1185">Reference proteome</keyword>
<dbReference type="GeneID" id="85371792"/>
<gene>
    <name evidence="1" type="ORF">CPAR01_03606</name>
</gene>
<name>A0ABQ9STW6_9PEZI</name>
<evidence type="ECO:0000313" key="1">
    <source>
        <dbReference type="EMBL" id="KAK1542973.1"/>
    </source>
</evidence>
<accession>A0ABQ9STW6</accession>
<reference evidence="1 2" key="1">
    <citation type="submission" date="2016-10" db="EMBL/GenBank/DDBJ databases">
        <title>The genome sequence of Colletotrichum fioriniae PJ7.</title>
        <authorList>
            <person name="Baroncelli R."/>
        </authorList>
    </citation>
    <scope>NUCLEOTIDE SEQUENCE [LARGE SCALE GENOMIC DNA]</scope>
    <source>
        <strain evidence="1 2">IMI 384185</strain>
    </source>
</reference>
<dbReference type="RefSeq" id="XP_060352099.1">
    <property type="nucleotide sequence ID" value="XM_060487893.1"/>
</dbReference>
<comment type="caution">
    <text evidence="1">The sequence shown here is derived from an EMBL/GenBank/DDBJ whole genome shotgun (WGS) entry which is preliminary data.</text>
</comment>
<dbReference type="Proteomes" id="UP001241169">
    <property type="component" value="Unassembled WGS sequence"/>
</dbReference>